<dbReference type="InterPro" id="IPR009589">
    <property type="entry name" value="PH_YyaB-like"/>
</dbReference>
<dbReference type="EMBL" id="MUHA01000026">
    <property type="protein sequence ID" value="OXA97392.1"/>
    <property type="molecule type" value="Genomic_DNA"/>
</dbReference>
<dbReference type="GO" id="GO:0030153">
    <property type="term" value="P:bacteriocin immunity"/>
    <property type="evidence" value="ECO:0007669"/>
    <property type="project" value="InterPro"/>
</dbReference>
<feature type="transmembrane region" description="Helical" evidence="1">
    <location>
        <begin position="9"/>
        <end position="29"/>
    </location>
</feature>
<evidence type="ECO:0000256" key="1">
    <source>
        <dbReference type="SAM" id="Phobius"/>
    </source>
</evidence>
<dbReference type="RefSeq" id="WP_089055447.1">
    <property type="nucleotide sequence ID" value="NZ_MUHA01000026.1"/>
</dbReference>
<protein>
    <recommendedName>
        <fullName evidence="2">Uncharacterized protein YyaB-like PH domain-containing protein</fullName>
    </recommendedName>
</protein>
<organism evidence="3 4">
    <name type="scientific">Flavobacterium oncorhynchi</name>
    <dbReference type="NCBI Taxonomy" id="728056"/>
    <lineage>
        <taxon>Bacteria</taxon>
        <taxon>Pseudomonadati</taxon>
        <taxon>Bacteroidota</taxon>
        <taxon>Flavobacteriia</taxon>
        <taxon>Flavobacteriales</taxon>
        <taxon>Flavobacteriaceae</taxon>
        <taxon>Flavobacterium</taxon>
    </lineage>
</organism>
<reference evidence="3 4" key="1">
    <citation type="submission" date="2016-11" db="EMBL/GenBank/DDBJ databases">
        <title>Whole genomes of Flavobacteriaceae.</title>
        <authorList>
            <person name="Stine C."/>
            <person name="Li C."/>
            <person name="Tadesse D."/>
        </authorList>
    </citation>
    <scope>NUCLEOTIDE SEQUENCE [LARGE SCALE GENOMIC DNA]</scope>
    <source>
        <strain evidence="3 4">CCUG 59446</strain>
    </source>
</reference>
<evidence type="ECO:0000259" key="2">
    <source>
        <dbReference type="Pfam" id="PF06713"/>
    </source>
</evidence>
<dbReference type="Proteomes" id="UP000198336">
    <property type="component" value="Unassembled WGS sequence"/>
</dbReference>
<accession>A0A226HTH0</accession>
<feature type="domain" description="Uncharacterized protein YyaB-like PH" evidence="2">
    <location>
        <begin position="53"/>
        <end position="127"/>
    </location>
</feature>
<proteinExistence type="predicted"/>
<keyword evidence="1" id="KW-0812">Transmembrane</keyword>
<name>A0A226HTH0_9FLAO</name>
<keyword evidence="4" id="KW-1185">Reference proteome</keyword>
<sequence>MKKFKSKISILPILFLSVIFGGVLIKLLYEKVWGVSAFLVLIIIFIGHIFLNTFYSVEGKKLRIKCGFLIDYIVDVQQIKRISETGSLMSSPALSLDRLEILYNKFDTAIISPKDKLGFIETIKKINPEIEVIVKCKSS</sequence>
<dbReference type="AlphaFoldDB" id="A0A226HTH0"/>
<evidence type="ECO:0000313" key="4">
    <source>
        <dbReference type="Proteomes" id="UP000198336"/>
    </source>
</evidence>
<comment type="caution">
    <text evidence="3">The sequence shown here is derived from an EMBL/GenBank/DDBJ whole genome shotgun (WGS) entry which is preliminary data.</text>
</comment>
<gene>
    <name evidence="3" type="ORF">B0A75_16900</name>
</gene>
<keyword evidence="1" id="KW-1133">Transmembrane helix</keyword>
<feature type="transmembrane region" description="Helical" evidence="1">
    <location>
        <begin position="35"/>
        <end position="55"/>
    </location>
</feature>
<keyword evidence="1" id="KW-0472">Membrane</keyword>
<dbReference type="Pfam" id="PF06713">
    <property type="entry name" value="bPH_4"/>
    <property type="match status" value="1"/>
</dbReference>
<evidence type="ECO:0000313" key="3">
    <source>
        <dbReference type="EMBL" id="OXA97392.1"/>
    </source>
</evidence>